<protein>
    <submittedName>
        <fullName evidence="1">Uncharacterized protein</fullName>
    </submittedName>
</protein>
<name>A0A9W6B9F7_9FLAO</name>
<dbReference type="EMBL" id="BRVP01000024">
    <property type="protein sequence ID" value="GLB53773.1"/>
    <property type="molecule type" value="Genomic_DNA"/>
</dbReference>
<dbReference type="RefSeq" id="WP_281755981.1">
    <property type="nucleotide sequence ID" value="NZ_BRVP01000024.1"/>
</dbReference>
<reference evidence="1" key="1">
    <citation type="submission" date="2022-07" db="EMBL/GenBank/DDBJ databases">
        <title>Taxonomy of Novel Oxalotrophic and Methylotrophic Bacteria.</title>
        <authorList>
            <person name="Sahin N."/>
            <person name="Tani A."/>
        </authorList>
    </citation>
    <scope>NUCLEOTIDE SEQUENCE</scope>
    <source>
        <strain evidence="1">AM327</strain>
    </source>
</reference>
<proteinExistence type="predicted"/>
<accession>A0A9W6B9F7</accession>
<comment type="caution">
    <text evidence="1">The sequence shown here is derived from an EMBL/GenBank/DDBJ whole genome shotgun (WGS) entry which is preliminary data.</text>
</comment>
<evidence type="ECO:0000313" key="1">
    <source>
        <dbReference type="EMBL" id="GLB53773.1"/>
    </source>
</evidence>
<dbReference type="Proteomes" id="UP001143545">
    <property type="component" value="Unassembled WGS sequence"/>
</dbReference>
<gene>
    <name evidence="1" type="ORF">NBRC110019_28140</name>
</gene>
<organism evidence="1 2">
    <name type="scientific">Neptunitalea chrysea</name>
    <dbReference type="NCBI Taxonomy" id="1647581"/>
    <lineage>
        <taxon>Bacteria</taxon>
        <taxon>Pseudomonadati</taxon>
        <taxon>Bacteroidota</taxon>
        <taxon>Flavobacteriia</taxon>
        <taxon>Flavobacteriales</taxon>
        <taxon>Flavobacteriaceae</taxon>
        <taxon>Neptunitalea</taxon>
    </lineage>
</organism>
<keyword evidence="2" id="KW-1185">Reference proteome</keyword>
<evidence type="ECO:0000313" key="2">
    <source>
        <dbReference type="Proteomes" id="UP001143545"/>
    </source>
</evidence>
<sequence length="153" mass="17717">MGNLNFVFYVLDSDKFLSCIKTSEKDLYNNCALINSTIYITEKHYNGRRLEDFTIIVAPGDSFCFIIQPSDMTKYGNLKFTSCKFGKDDSKQYFSELPEFTNGDPLAYLMFTVKKNITTDIPVFDFSFSVELTDEENSSYSYTIDPRIKIKQR</sequence>
<dbReference type="AlphaFoldDB" id="A0A9W6B9F7"/>